<keyword evidence="6" id="KW-0472">Membrane</keyword>
<dbReference type="Gene3D" id="3.40.50.12580">
    <property type="match status" value="1"/>
</dbReference>
<dbReference type="InterPro" id="IPR029044">
    <property type="entry name" value="Nucleotide-diphossugar_trans"/>
</dbReference>
<dbReference type="Proteomes" id="UP001072034">
    <property type="component" value="Unassembled WGS sequence"/>
</dbReference>
<keyword evidence="5" id="KW-0777">Teichoic acid biosynthesis</keyword>
<protein>
    <submittedName>
        <fullName evidence="7">CDP-glycerol glycerophosphotransferase family protein</fullName>
    </submittedName>
</protein>
<dbReference type="SUPFAM" id="SSF53448">
    <property type="entry name" value="Nucleotide-diphospho-sugar transferases"/>
    <property type="match status" value="1"/>
</dbReference>
<evidence type="ECO:0000256" key="6">
    <source>
        <dbReference type="ARBA" id="ARBA00023136"/>
    </source>
</evidence>
<organism evidence="7 8">
    <name type="scientific">Actinomyces israelii</name>
    <dbReference type="NCBI Taxonomy" id="1659"/>
    <lineage>
        <taxon>Bacteria</taxon>
        <taxon>Bacillati</taxon>
        <taxon>Actinomycetota</taxon>
        <taxon>Actinomycetes</taxon>
        <taxon>Actinomycetales</taxon>
        <taxon>Actinomycetaceae</taxon>
        <taxon>Actinomyces</taxon>
    </lineage>
</organism>
<proteinExistence type="inferred from homology"/>
<dbReference type="InterPro" id="IPR051612">
    <property type="entry name" value="Teichoic_Acid_Biosynth"/>
</dbReference>
<evidence type="ECO:0000256" key="5">
    <source>
        <dbReference type="ARBA" id="ARBA00022944"/>
    </source>
</evidence>
<dbReference type="Gene3D" id="3.40.50.11820">
    <property type="match status" value="1"/>
</dbReference>
<dbReference type="PANTHER" id="PTHR37316">
    <property type="entry name" value="TEICHOIC ACID GLYCEROL-PHOSPHATE PRIMASE"/>
    <property type="match status" value="1"/>
</dbReference>
<comment type="subcellular location">
    <subcellularLocation>
        <location evidence="1">Cell membrane</location>
        <topology evidence="1">Peripheral membrane protein</topology>
    </subcellularLocation>
</comment>
<gene>
    <name evidence="7" type="ORF">OHJ16_15250</name>
</gene>
<reference evidence="7" key="1">
    <citation type="submission" date="2022-10" db="EMBL/GenBank/DDBJ databases">
        <title>Genome sequence of Actinomyces israelii ATCC 10048.</title>
        <authorList>
            <person name="Watt R.M."/>
            <person name="Tong W.M."/>
        </authorList>
    </citation>
    <scope>NUCLEOTIDE SEQUENCE</scope>
    <source>
        <strain evidence="7">ATCC 10048</strain>
    </source>
</reference>
<keyword evidence="3" id="KW-1003">Cell membrane</keyword>
<dbReference type="PANTHER" id="PTHR37316:SF3">
    <property type="entry name" value="TEICHOIC ACID GLYCEROL-PHOSPHATE TRANSFERASE"/>
    <property type="match status" value="1"/>
</dbReference>
<keyword evidence="4" id="KW-0808">Transferase</keyword>
<evidence type="ECO:0000256" key="4">
    <source>
        <dbReference type="ARBA" id="ARBA00022679"/>
    </source>
</evidence>
<dbReference type="SUPFAM" id="SSF53756">
    <property type="entry name" value="UDP-Glycosyltransferase/glycogen phosphorylase"/>
    <property type="match status" value="1"/>
</dbReference>
<dbReference type="InterPro" id="IPR007554">
    <property type="entry name" value="Glycerophosphate_synth"/>
</dbReference>
<evidence type="ECO:0000256" key="3">
    <source>
        <dbReference type="ARBA" id="ARBA00022475"/>
    </source>
</evidence>
<sequence>MSLRRLAGRIRERTHRPLLSVVVLCDGAGPLAEGAIRSVLNQSCKDLEVLAVVSAEDDAAETVTLLAAHDRRIRPVAEGDVEDAIGLARGRLLTLVDGHDSVLAGAYEVMTKSLKRSGSDAVVGESRCLSALGSSRNPSQEHRAVRLEDVPDLLRDPVAGTVLARTRLWATAPGSTDESRSLPERTIGVLVAAGALDSLDNEVYAWRSGSSVPGPNARSDAAALCGVVERLGAVAFGETELVRSGLMTHRLGPDLVSLAERCPLEAPALADRIRKTARSTLPSAESSMSSIWGGMRLLDRVLLWVLAHGSREDLEEVLGSRAEDSTCVPLVAGEGGLKAQPPVLDRIRGVPAQLTGVQDADLVLHCVIDSVGWSGRGVLVVRGAAYIEGVDPADTGAPVIEAVGLDGKVLARRTASRCRSPQADLDAGDPWRSYTESGFTAAVPVDEGTVRFRASITVANRGLTRWLPAPAGSGRSVLSPSGDGECRAARGDAYGFLEVAPVPSGAAEPEAHPEGGPRHRVVLTGACLTKGGLLRLSGCGTGLTGRFDLLLVSSRGRIRAAAMSETTGTWRADFDLTESTVLRGAYSLRWESADASGRCVVGGDLDGPATELTGSVRSARIVVHRDGSAAVTVMAPLTMTERSRRGHRLLVEQDMGPLVKGVFLESFRGRSGGDNPAAICADLAAHGLDAPVWWSVEDGTVPVPPGADAVVVGSEPWFRALRTARVIVTNDNLPFWFSKREGQRLLQTWHGTPIKRLLNDAAPGAVSLVYRRLMARQVPQWDLLLAQDEEARRHLCLAMGYTGDVLVGEYPRNVGLLGGARVRRRVRAELGVPEGSPVVLYAPTWREALRGADGTGTGSLLDARTLAQRTGTIVLVRSHHMNRLQAERDDSRHVVDVSQYPRLEDLMLAADVLVTDYSSIVFDFRLTGKPIVVYVPDLERYRNVERGLYGGWPERAGWPWTCTQSQLVDTLSKTVEDFPWPVGRVDPAPIMKNLGRVRRWILASLDVQETI</sequence>
<name>A0ABT4ICB5_9ACTO</name>
<evidence type="ECO:0000256" key="2">
    <source>
        <dbReference type="ARBA" id="ARBA00010488"/>
    </source>
</evidence>
<dbReference type="InterPro" id="IPR043148">
    <property type="entry name" value="TagF_C"/>
</dbReference>
<dbReference type="Pfam" id="PF04464">
    <property type="entry name" value="Glyphos_transf"/>
    <property type="match status" value="1"/>
</dbReference>
<keyword evidence="8" id="KW-1185">Reference proteome</keyword>
<dbReference type="InterPro" id="IPR043149">
    <property type="entry name" value="TagF_N"/>
</dbReference>
<dbReference type="CDD" id="cd00761">
    <property type="entry name" value="Glyco_tranf_GTA_type"/>
    <property type="match status" value="1"/>
</dbReference>
<evidence type="ECO:0000256" key="1">
    <source>
        <dbReference type="ARBA" id="ARBA00004202"/>
    </source>
</evidence>
<dbReference type="EMBL" id="JAPTMY010000051">
    <property type="protein sequence ID" value="MCZ0859391.1"/>
    <property type="molecule type" value="Genomic_DNA"/>
</dbReference>
<dbReference type="Gene3D" id="3.90.550.10">
    <property type="entry name" value="Spore Coat Polysaccharide Biosynthesis Protein SpsA, Chain A"/>
    <property type="match status" value="1"/>
</dbReference>
<comment type="caution">
    <text evidence="7">The sequence shown here is derived from an EMBL/GenBank/DDBJ whole genome shotgun (WGS) entry which is preliminary data.</text>
</comment>
<evidence type="ECO:0000313" key="8">
    <source>
        <dbReference type="Proteomes" id="UP001072034"/>
    </source>
</evidence>
<dbReference type="RefSeq" id="WP_268918609.1">
    <property type="nucleotide sequence ID" value="NZ_JAPTMY010000051.1"/>
</dbReference>
<evidence type="ECO:0000313" key="7">
    <source>
        <dbReference type="EMBL" id="MCZ0859391.1"/>
    </source>
</evidence>
<comment type="similarity">
    <text evidence="2">Belongs to the CDP-glycerol glycerophosphotransferase family.</text>
</comment>
<accession>A0ABT4ICB5</accession>